<dbReference type="Proteomes" id="UP001595766">
    <property type="component" value="Unassembled WGS sequence"/>
</dbReference>
<feature type="active site" description="Charge relay system" evidence="5">
    <location>
        <position position="398"/>
    </location>
</feature>
<dbReference type="InterPro" id="IPR015500">
    <property type="entry name" value="Peptidase_S8_subtilisin-rel"/>
</dbReference>
<keyword evidence="3 5" id="KW-0378">Hydrolase</keyword>
<protein>
    <submittedName>
        <fullName evidence="7">S8 family serine peptidase</fullName>
    </submittedName>
</protein>
<dbReference type="InterPro" id="IPR036852">
    <property type="entry name" value="Peptidase_S8/S53_dom_sf"/>
</dbReference>
<dbReference type="InterPro" id="IPR017317">
    <property type="entry name" value="Pept_S8_subtilisin_bacteroid-2"/>
</dbReference>
<reference evidence="8" key="1">
    <citation type="journal article" date="2019" name="Int. J. Syst. Evol. Microbiol.">
        <title>The Global Catalogue of Microorganisms (GCM) 10K type strain sequencing project: providing services to taxonomists for standard genome sequencing and annotation.</title>
        <authorList>
            <consortium name="The Broad Institute Genomics Platform"/>
            <consortium name="The Broad Institute Genome Sequencing Center for Infectious Disease"/>
            <person name="Wu L."/>
            <person name="Ma J."/>
        </authorList>
    </citation>
    <scope>NUCLEOTIDE SEQUENCE [LARGE SCALE GENOMIC DNA]</scope>
    <source>
        <strain evidence="8">CECT 8551</strain>
    </source>
</reference>
<comment type="similarity">
    <text evidence="1 5">Belongs to the peptidase S8 family.</text>
</comment>
<dbReference type="Gene3D" id="3.40.50.200">
    <property type="entry name" value="Peptidase S8/S53 domain"/>
    <property type="match status" value="1"/>
</dbReference>
<evidence type="ECO:0000256" key="3">
    <source>
        <dbReference type="ARBA" id="ARBA00022801"/>
    </source>
</evidence>
<keyword evidence="2 5" id="KW-0645">Protease</keyword>
<evidence type="ECO:0000256" key="4">
    <source>
        <dbReference type="ARBA" id="ARBA00022825"/>
    </source>
</evidence>
<dbReference type="PRINTS" id="PR00723">
    <property type="entry name" value="SUBTILISIN"/>
</dbReference>
<evidence type="ECO:0000313" key="7">
    <source>
        <dbReference type="EMBL" id="MFC3976534.1"/>
    </source>
</evidence>
<accession>A0ABV8ELW1</accession>
<dbReference type="InterPro" id="IPR050131">
    <property type="entry name" value="Peptidase_S8_subtilisin-like"/>
</dbReference>
<dbReference type="InterPro" id="IPR000209">
    <property type="entry name" value="Peptidase_S8/S53_dom"/>
</dbReference>
<dbReference type="CDD" id="cd07493">
    <property type="entry name" value="Peptidases_S8_9"/>
    <property type="match status" value="1"/>
</dbReference>
<dbReference type="PANTHER" id="PTHR43806">
    <property type="entry name" value="PEPTIDASE S8"/>
    <property type="match status" value="1"/>
</dbReference>
<evidence type="ECO:0000259" key="6">
    <source>
        <dbReference type="Pfam" id="PF00082"/>
    </source>
</evidence>
<dbReference type="EMBL" id="JBHSAV010000043">
    <property type="protein sequence ID" value="MFC3976534.1"/>
    <property type="molecule type" value="Genomic_DNA"/>
</dbReference>
<organism evidence="7 8">
    <name type="scientific">Belliella kenyensis</name>
    <dbReference type="NCBI Taxonomy" id="1472724"/>
    <lineage>
        <taxon>Bacteria</taxon>
        <taxon>Pseudomonadati</taxon>
        <taxon>Bacteroidota</taxon>
        <taxon>Cytophagia</taxon>
        <taxon>Cytophagales</taxon>
        <taxon>Cyclobacteriaceae</taxon>
        <taxon>Belliella</taxon>
    </lineage>
</organism>
<dbReference type="PANTHER" id="PTHR43806:SF67">
    <property type="entry name" value="EGF-LIKE DOMAIN-CONTAINING PROTEIN"/>
    <property type="match status" value="1"/>
</dbReference>
<keyword evidence="4 5" id="KW-0720">Serine protease</keyword>
<dbReference type="PIRSF" id="PIRSF037903">
    <property type="entry name" value="Subtilisin_rel_GFO_2223"/>
    <property type="match status" value="1"/>
</dbReference>
<dbReference type="Pfam" id="PF00082">
    <property type="entry name" value="Peptidase_S8"/>
    <property type="match status" value="1"/>
</dbReference>
<evidence type="ECO:0000256" key="5">
    <source>
        <dbReference type="PROSITE-ProRule" id="PRU01240"/>
    </source>
</evidence>
<feature type="active site" description="Charge relay system" evidence="5">
    <location>
        <position position="179"/>
    </location>
</feature>
<comment type="caution">
    <text evidence="7">The sequence shown here is derived from an EMBL/GenBank/DDBJ whole genome shotgun (WGS) entry which is preliminary data.</text>
</comment>
<evidence type="ECO:0000313" key="8">
    <source>
        <dbReference type="Proteomes" id="UP001595766"/>
    </source>
</evidence>
<proteinExistence type="inferred from homology"/>
<evidence type="ECO:0000256" key="2">
    <source>
        <dbReference type="ARBA" id="ARBA00022670"/>
    </source>
</evidence>
<dbReference type="RefSeq" id="WP_241296676.1">
    <property type="nucleotide sequence ID" value="NZ_JAKZGR010000015.1"/>
</dbReference>
<gene>
    <name evidence="7" type="ORF">ACFOUP_09125</name>
</gene>
<keyword evidence="8" id="KW-1185">Reference proteome</keyword>
<sequence>MGKIRICLFLICFGVNGMVFSQHKYAVHFKHKPQETFSLEEPEAFLSPKAIERRTKYGIELDSLDLPVSPIYIEGIRPFVHEMLYHISWLNASLVTLNDEQLADVANLEFVDKVVLVAPNQGNGGKAIQKIKKGLQFKINLKSNRINEQVYGFQNGVLGIDEMHNLGFKGNGILIAVFDAGFPSVDTIDGLKHLVDNKQIIASKDFVDLSNDNIYTKHQHGTNVLSLIGANQEGSLMSGAPEASYILCITEDNDSEYRIEEYNWVKAAAYADSLGVDIINSSLGYLDFDDSSMDYIQDDLDGKTAVISQGAAIAASRGILVVNSAGNYGRRGASSITAPADASGILSIGATNSSGEMAAFSSQGPTADGRIKPELSTLGEGVFLYRSSGAVNRANGTSFSAPQIAALAAGLWQAKPEWNKDQLIEALIQSATQADSPDNRLGYGIPHFHYAYYGRVLDIENPKEEEVWKVYPNPISGNNLNVLIGNEYSGSYVLKNLSGQVVIEGSMQRDRIDGPFEIELPMLSQGVYIIEAQSGKVIKRTKLIKK</sequence>
<dbReference type="PROSITE" id="PS00138">
    <property type="entry name" value="SUBTILASE_SER"/>
    <property type="match status" value="1"/>
</dbReference>
<evidence type="ECO:0000256" key="1">
    <source>
        <dbReference type="ARBA" id="ARBA00011073"/>
    </source>
</evidence>
<dbReference type="InterPro" id="IPR026444">
    <property type="entry name" value="Secre_tail"/>
</dbReference>
<feature type="active site" description="Charge relay system" evidence="5">
    <location>
        <position position="220"/>
    </location>
</feature>
<dbReference type="PROSITE" id="PS51892">
    <property type="entry name" value="SUBTILASE"/>
    <property type="match status" value="1"/>
</dbReference>
<name>A0ABV8ELW1_9BACT</name>
<dbReference type="NCBIfam" id="TIGR04183">
    <property type="entry name" value="Por_Secre_tail"/>
    <property type="match status" value="1"/>
</dbReference>
<dbReference type="SUPFAM" id="SSF52743">
    <property type="entry name" value="Subtilisin-like"/>
    <property type="match status" value="1"/>
</dbReference>
<dbReference type="InterPro" id="IPR023828">
    <property type="entry name" value="Peptidase_S8_Ser-AS"/>
</dbReference>
<feature type="domain" description="Peptidase S8/S53" evidence="6">
    <location>
        <begin position="170"/>
        <end position="444"/>
    </location>
</feature>